<name>A0A1G8KHF3_9ACTN</name>
<dbReference type="EMBL" id="FNCN01000050">
    <property type="protein sequence ID" value="SDI42310.1"/>
    <property type="molecule type" value="Genomic_DNA"/>
</dbReference>
<protein>
    <recommendedName>
        <fullName evidence="4">Spore-associated protein A</fullName>
    </recommendedName>
</protein>
<evidence type="ECO:0008006" key="4">
    <source>
        <dbReference type="Google" id="ProtNLM"/>
    </source>
</evidence>
<feature type="signal peptide" evidence="1">
    <location>
        <begin position="1"/>
        <end position="30"/>
    </location>
</feature>
<gene>
    <name evidence="2" type="ORF">SAMN05421505_15025</name>
</gene>
<dbReference type="AlphaFoldDB" id="A0A1G8KHF3"/>
<evidence type="ECO:0000256" key="1">
    <source>
        <dbReference type="SAM" id="SignalP"/>
    </source>
</evidence>
<accession>A0A1G8KHF3</accession>
<keyword evidence="3" id="KW-1185">Reference proteome</keyword>
<keyword evidence="1" id="KW-0732">Signal</keyword>
<dbReference type="STRING" id="504805.SAMN05421505_15025"/>
<reference evidence="2 3" key="1">
    <citation type="submission" date="2016-10" db="EMBL/GenBank/DDBJ databases">
        <authorList>
            <person name="de Groot N.N."/>
        </authorList>
    </citation>
    <scope>NUCLEOTIDE SEQUENCE [LARGE SCALE GENOMIC DNA]</scope>
    <source>
        <strain evidence="2 3">CPCC 201354</strain>
    </source>
</reference>
<organism evidence="2 3">
    <name type="scientific">Sinosporangium album</name>
    <dbReference type="NCBI Taxonomy" id="504805"/>
    <lineage>
        <taxon>Bacteria</taxon>
        <taxon>Bacillati</taxon>
        <taxon>Actinomycetota</taxon>
        <taxon>Actinomycetes</taxon>
        <taxon>Streptosporangiales</taxon>
        <taxon>Streptosporangiaceae</taxon>
        <taxon>Sinosporangium</taxon>
    </lineage>
</organism>
<dbReference type="RefSeq" id="WP_093175712.1">
    <property type="nucleotide sequence ID" value="NZ_FNCN01000050.1"/>
</dbReference>
<proteinExistence type="predicted"/>
<sequence length="135" mass="14295">MQLFKKVAAAGAAMIAMTALSTVGASPANAATYGGQCGAGYHQVNWEPIPHKGAVYLTYNKSTGKNCVVTVRHKRGKPVPMDAELKVYGTSKSIVDSGKFKNYAGPVYVNARGKCVTWGGRIDGGKAFVHKSNCR</sequence>
<feature type="chain" id="PRO_5011455543" description="Spore-associated protein A" evidence="1">
    <location>
        <begin position="31"/>
        <end position="135"/>
    </location>
</feature>
<dbReference type="Proteomes" id="UP000198923">
    <property type="component" value="Unassembled WGS sequence"/>
</dbReference>
<evidence type="ECO:0000313" key="2">
    <source>
        <dbReference type="EMBL" id="SDI42310.1"/>
    </source>
</evidence>
<evidence type="ECO:0000313" key="3">
    <source>
        <dbReference type="Proteomes" id="UP000198923"/>
    </source>
</evidence>
<dbReference type="OrthoDB" id="1099523at2"/>